<dbReference type="InterPro" id="IPR036425">
    <property type="entry name" value="MoaB/Mog-like_dom_sf"/>
</dbReference>
<dbReference type="GO" id="GO:0061598">
    <property type="term" value="F:molybdopterin adenylyltransferase activity"/>
    <property type="evidence" value="ECO:0007669"/>
    <property type="project" value="UniProtKB-EC"/>
</dbReference>
<dbReference type="Gene3D" id="3.40.980.10">
    <property type="entry name" value="MoaB/Mog-like domain"/>
    <property type="match status" value="1"/>
</dbReference>
<gene>
    <name evidence="4" type="primary">mog_9</name>
    <name evidence="4" type="ORF">SDC9_105032</name>
</gene>
<dbReference type="InterPro" id="IPR001453">
    <property type="entry name" value="MoaB/Mog_dom"/>
</dbReference>
<dbReference type="EMBL" id="VSSQ01016645">
    <property type="protein sequence ID" value="MPM58202.1"/>
    <property type="molecule type" value="Genomic_DNA"/>
</dbReference>
<protein>
    <submittedName>
        <fullName evidence="4">Molybdopterin adenylyltransferase</fullName>
        <ecNumber evidence="4">2.7.7.75</ecNumber>
    </submittedName>
</protein>
<evidence type="ECO:0000256" key="1">
    <source>
        <dbReference type="ARBA" id="ARBA00005046"/>
    </source>
</evidence>
<organism evidence="4">
    <name type="scientific">bioreactor metagenome</name>
    <dbReference type="NCBI Taxonomy" id="1076179"/>
    <lineage>
        <taxon>unclassified sequences</taxon>
        <taxon>metagenomes</taxon>
        <taxon>ecological metagenomes</taxon>
    </lineage>
</organism>
<comment type="pathway">
    <text evidence="1">Cofactor biosynthesis; molybdopterin biosynthesis.</text>
</comment>
<evidence type="ECO:0000256" key="2">
    <source>
        <dbReference type="ARBA" id="ARBA00023150"/>
    </source>
</evidence>
<proteinExistence type="predicted"/>
<dbReference type="CDD" id="cd00886">
    <property type="entry name" value="MogA_MoaB"/>
    <property type="match status" value="1"/>
</dbReference>
<keyword evidence="4" id="KW-0808">Transferase</keyword>
<evidence type="ECO:0000313" key="4">
    <source>
        <dbReference type="EMBL" id="MPM58202.1"/>
    </source>
</evidence>
<dbReference type="AlphaFoldDB" id="A0A645AY53"/>
<keyword evidence="4" id="KW-0548">Nucleotidyltransferase</keyword>
<dbReference type="InterPro" id="IPR051920">
    <property type="entry name" value="MPT_Adenylyltrnsfr/MoaC-Rel"/>
</dbReference>
<accession>A0A645AY53</accession>
<dbReference type="SUPFAM" id="SSF53218">
    <property type="entry name" value="Molybdenum cofactor biosynthesis proteins"/>
    <property type="match status" value="1"/>
</dbReference>
<dbReference type="GO" id="GO:0006777">
    <property type="term" value="P:Mo-molybdopterin cofactor biosynthetic process"/>
    <property type="evidence" value="ECO:0007669"/>
    <property type="project" value="UniProtKB-KW"/>
</dbReference>
<name>A0A645AY53_9ZZZZ</name>
<comment type="caution">
    <text evidence="4">The sequence shown here is derived from an EMBL/GenBank/DDBJ whole genome shotgun (WGS) entry which is preliminary data.</text>
</comment>
<dbReference type="InterPro" id="IPR008284">
    <property type="entry name" value="MoCF_biosynth_CS"/>
</dbReference>
<dbReference type="PROSITE" id="PS01078">
    <property type="entry name" value="MOCF_BIOSYNTHESIS_1"/>
    <property type="match status" value="1"/>
</dbReference>
<reference evidence="4" key="1">
    <citation type="submission" date="2019-08" db="EMBL/GenBank/DDBJ databases">
        <authorList>
            <person name="Kucharzyk K."/>
            <person name="Murdoch R.W."/>
            <person name="Higgins S."/>
            <person name="Loffler F."/>
        </authorList>
    </citation>
    <scope>NUCLEOTIDE SEQUENCE</scope>
</reference>
<feature type="domain" description="MoaB/Mog" evidence="3">
    <location>
        <begin position="5"/>
        <end position="149"/>
    </location>
</feature>
<keyword evidence="2" id="KW-0501">Molybdenum cofactor biosynthesis</keyword>
<dbReference type="PANTHER" id="PTHR43764:SF1">
    <property type="entry name" value="MOLYBDOPTERIN MOLYBDOTRANSFERASE"/>
    <property type="match status" value="1"/>
</dbReference>
<sequence>MFKASVITVSDKGYAGEREDTAGPLAAELLREAGYEVLTISIVPDERPLIEAELRRHADELGAALVLTTGGTGFSQRDVTPEATLAVCERLVPGIPEAMRAYCLPITNRAMLSRAAAGIYHETLIVNLPGSPKAVKENLAPVLPALEHGLCMLLGTKNECASEPRK</sequence>
<dbReference type="EC" id="2.7.7.75" evidence="4"/>
<dbReference type="PANTHER" id="PTHR43764">
    <property type="entry name" value="MOLYBDENUM COFACTOR BIOSYNTHESIS"/>
    <property type="match status" value="1"/>
</dbReference>
<dbReference type="SMART" id="SM00852">
    <property type="entry name" value="MoCF_biosynth"/>
    <property type="match status" value="1"/>
</dbReference>
<dbReference type="Pfam" id="PF00994">
    <property type="entry name" value="MoCF_biosynth"/>
    <property type="match status" value="1"/>
</dbReference>
<dbReference type="NCBIfam" id="TIGR00177">
    <property type="entry name" value="molyb_syn"/>
    <property type="match status" value="1"/>
</dbReference>
<evidence type="ECO:0000259" key="3">
    <source>
        <dbReference type="SMART" id="SM00852"/>
    </source>
</evidence>